<name>A0A5J4U1V3_9EUKA</name>
<gene>
    <name evidence="1" type="ORF">EZS28_040858</name>
</gene>
<reference evidence="1 2" key="1">
    <citation type="submission" date="2019-03" db="EMBL/GenBank/DDBJ databases">
        <title>Single cell metagenomics reveals metabolic interactions within the superorganism composed of flagellate Streblomastix strix and complex community of Bacteroidetes bacteria on its surface.</title>
        <authorList>
            <person name="Treitli S.C."/>
            <person name="Kolisko M."/>
            <person name="Husnik F."/>
            <person name="Keeling P."/>
            <person name="Hampl V."/>
        </authorList>
    </citation>
    <scope>NUCLEOTIDE SEQUENCE [LARGE SCALE GENOMIC DNA]</scope>
    <source>
        <strain evidence="1">ST1C</strain>
    </source>
</reference>
<evidence type="ECO:0000313" key="1">
    <source>
        <dbReference type="EMBL" id="KAA6363615.1"/>
    </source>
</evidence>
<dbReference type="GO" id="GO:0003676">
    <property type="term" value="F:nucleic acid binding"/>
    <property type="evidence" value="ECO:0007669"/>
    <property type="project" value="InterPro"/>
</dbReference>
<dbReference type="OrthoDB" id="10017160at2759"/>
<comment type="caution">
    <text evidence="1">The sequence shown here is derived from an EMBL/GenBank/DDBJ whole genome shotgun (WGS) entry which is preliminary data.</text>
</comment>
<dbReference type="InterPro" id="IPR036397">
    <property type="entry name" value="RNaseH_sf"/>
</dbReference>
<evidence type="ECO:0008006" key="3">
    <source>
        <dbReference type="Google" id="ProtNLM"/>
    </source>
</evidence>
<proteinExistence type="predicted"/>
<evidence type="ECO:0000313" key="2">
    <source>
        <dbReference type="Proteomes" id="UP000324800"/>
    </source>
</evidence>
<accession>A0A5J4U1V3</accession>
<dbReference type="InterPro" id="IPR052709">
    <property type="entry name" value="Transposase-MT_Hybrid"/>
</dbReference>
<protein>
    <recommendedName>
        <fullName evidence="3">Tc1-like transposase DDE domain-containing protein</fullName>
    </recommendedName>
</protein>
<sequence length="153" mass="17881">MLTGTFTGNTFRLIDFKPQQGGINAEYYIDEILKTVQQDMKDHLSNAKDQGVRMVIDNAPAHNANLTKEFLRDSIFQRIDHPPYSPDLTPSDFWLFGEMKGRMRGQIFQIQQHLADFCTEFAEKQSEDKLKSVFDEWQSIFLKFIDNSTKYLF</sequence>
<dbReference type="PANTHER" id="PTHR46060">
    <property type="entry name" value="MARINER MOS1 TRANSPOSASE-LIKE PROTEIN"/>
    <property type="match status" value="1"/>
</dbReference>
<dbReference type="Gene3D" id="3.30.420.10">
    <property type="entry name" value="Ribonuclease H-like superfamily/Ribonuclease H"/>
    <property type="match status" value="1"/>
</dbReference>
<dbReference type="PANTHER" id="PTHR46060:SF1">
    <property type="entry name" value="MARINER MOS1 TRANSPOSASE-LIKE PROTEIN"/>
    <property type="match status" value="1"/>
</dbReference>
<organism evidence="1 2">
    <name type="scientific">Streblomastix strix</name>
    <dbReference type="NCBI Taxonomy" id="222440"/>
    <lineage>
        <taxon>Eukaryota</taxon>
        <taxon>Metamonada</taxon>
        <taxon>Preaxostyla</taxon>
        <taxon>Oxymonadida</taxon>
        <taxon>Streblomastigidae</taxon>
        <taxon>Streblomastix</taxon>
    </lineage>
</organism>
<dbReference type="Proteomes" id="UP000324800">
    <property type="component" value="Unassembled WGS sequence"/>
</dbReference>
<dbReference type="AlphaFoldDB" id="A0A5J4U1V3"/>
<dbReference type="EMBL" id="SNRW01022684">
    <property type="protein sequence ID" value="KAA6363615.1"/>
    <property type="molecule type" value="Genomic_DNA"/>
</dbReference>